<name>A0A5J4TV95_9EUKA</name>
<protein>
    <submittedName>
        <fullName evidence="1">Uncharacterized protein</fullName>
    </submittedName>
</protein>
<reference evidence="1 2" key="1">
    <citation type="submission" date="2019-03" db="EMBL/GenBank/DDBJ databases">
        <title>Single cell metagenomics reveals metabolic interactions within the superorganism composed of flagellate Streblomastix strix and complex community of Bacteroidetes bacteria on its surface.</title>
        <authorList>
            <person name="Treitli S.C."/>
            <person name="Kolisko M."/>
            <person name="Husnik F."/>
            <person name="Keeling P."/>
            <person name="Hampl V."/>
        </authorList>
    </citation>
    <scope>NUCLEOTIDE SEQUENCE [LARGE SCALE GENOMIC DNA]</scope>
    <source>
        <strain evidence="1">ST1C</strain>
    </source>
</reference>
<proteinExistence type="predicted"/>
<organism evidence="1 2">
    <name type="scientific">Streblomastix strix</name>
    <dbReference type="NCBI Taxonomy" id="222440"/>
    <lineage>
        <taxon>Eukaryota</taxon>
        <taxon>Metamonada</taxon>
        <taxon>Preaxostyla</taxon>
        <taxon>Oxymonadida</taxon>
        <taxon>Streblomastigidae</taxon>
        <taxon>Streblomastix</taxon>
    </lineage>
</organism>
<evidence type="ECO:0000313" key="2">
    <source>
        <dbReference type="Proteomes" id="UP000324800"/>
    </source>
</evidence>
<accession>A0A5J4TV95</accession>
<sequence>MSVEFKVQGRSGFGLLQFHQKTSIQSGLYTYGYHFKPNFSNCTQQAYALYFGTDTTRTCQLWAQMTSCSNQRTIEYTNSGSINEPITDIFTSEPVDQLPTDYSAMISFTPNLQFDDKTNNNAPLTQNDIMQINPVSDNFNDGLRISRTVQNRGSAAIQLGCSRTSNTGKFVGQWAIYTSPSGHVNNPLGFKVALASDAGDNTRGLQISADGNTLTFKGSVIAGTGATNGATNGSVNYSAGNPILWGLNSVDTNGGFYSDGPKIYWRDKPVTLGAVPP</sequence>
<evidence type="ECO:0000313" key="1">
    <source>
        <dbReference type="EMBL" id="KAA6361950.1"/>
    </source>
</evidence>
<gene>
    <name evidence="1" type="ORF">EZS28_042523</name>
</gene>
<dbReference type="Proteomes" id="UP000324800">
    <property type="component" value="Unassembled WGS sequence"/>
</dbReference>
<comment type="caution">
    <text evidence="1">The sequence shown here is derived from an EMBL/GenBank/DDBJ whole genome shotgun (WGS) entry which is preliminary data.</text>
</comment>
<dbReference type="EMBL" id="SNRW01024850">
    <property type="protein sequence ID" value="KAA6361950.1"/>
    <property type="molecule type" value="Genomic_DNA"/>
</dbReference>
<dbReference type="AlphaFoldDB" id="A0A5J4TV95"/>